<evidence type="ECO:0000313" key="10">
    <source>
        <dbReference type="Proteomes" id="UP000060487"/>
    </source>
</evidence>
<feature type="binding site" evidence="7">
    <location>
        <position position="306"/>
    </location>
    <ligand>
        <name>FMN</name>
        <dbReference type="ChEBI" id="CHEBI:58210"/>
    </ligand>
</feature>
<dbReference type="InterPro" id="IPR000453">
    <property type="entry name" value="Chorismate_synth"/>
</dbReference>
<feature type="binding site" evidence="7">
    <location>
        <begin position="257"/>
        <end position="258"/>
    </location>
    <ligand>
        <name>FMN</name>
        <dbReference type="ChEBI" id="CHEBI:58210"/>
    </ligand>
</feature>
<keyword evidence="5 7" id="KW-0057">Aromatic amino acid biosynthesis</keyword>
<dbReference type="PIRSF" id="PIRSF001456">
    <property type="entry name" value="Chorismate_synth"/>
    <property type="match status" value="1"/>
</dbReference>
<keyword evidence="7" id="KW-0285">Flavoprotein</keyword>
<dbReference type="InterPro" id="IPR020541">
    <property type="entry name" value="Chorismate_synthase_CS"/>
</dbReference>
<proteinExistence type="inferred from homology"/>
<keyword evidence="6 7" id="KW-0456">Lyase</keyword>
<feature type="binding site" evidence="7">
    <location>
        <position position="48"/>
    </location>
    <ligand>
        <name>NADP(+)</name>
        <dbReference type="ChEBI" id="CHEBI:58349"/>
    </ligand>
</feature>
<comment type="catalytic activity">
    <reaction evidence="7 8">
        <text>5-O-(1-carboxyvinyl)-3-phosphoshikimate = chorismate + phosphate</text>
        <dbReference type="Rhea" id="RHEA:21020"/>
        <dbReference type="ChEBI" id="CHEBI:29748"/>
        <dbReference type="ChEBI" id="CHEBI:43474"/>
        <dbReference type="ChEBI" id="CHEBI:57701"/>
        <dbReference type="EC" id="4.2.3.5"/>
    </reaction>
</comment>
<feature type="binding site" evidence="7">
    <location>
        <begin position="131"/>
        <end position="133"/>
    </location>
    <ligand>
        <name>FMN</name>
        <dbReference type="ChEBI" id="CHEBI:58210"/>
    </ligand>
</feature>
<evidence type="ECO:0000256" key="2">
    <source>
        <dbReference type="ARBA" id="ARBA00008014"/>
    </source>
</evidence>
<evidence type="ECO:0000256" key="7">
    <source>
        <dbReference type="HAMAP-Rule" id="MF_00300"/>
    </source>
</evidence>
<dbReference type="HAMAP" id="MF_00300">
    <property type="entry name" value="Chorismate_synth"/>
    <property type="match status" value="1"/>
</dbReference>
<comment type="cofactor">
    <cofactor evidence="7 8">
        <name>FMNH2</name>
        <dbReference type="ChEBI" id="CHEBI:57618"/>
    </cofactor>
    <text evidence="7 8">Reduced FMN (FMNH(2)).</text>
</comment>
<comment type="pathway">
    <text evidence="1 7 8">Metabolic intermediate biosynthesis; chorismate biosynthesis; chorismate from D-erythrose 4-phosphate and phosphoenolpyruvate: step 7/7.</text>
</comment>
<name>A0ABR5SHK3_9BACT</name>
<evidence type="ECO:0000256" key="6">
    <source>
        <dbReference type="ARBA" id="ARBA00023239"/>
    </source>
</evidence>
<comment type="similarity">
    <text evidence="2 7 8">Belongs to the chorismate synthase family.</text>
</comment>
<dbReference type="EC" id="4.2.3.5" evidence="3 7"/>
<evidence type="ECO:0000256" key="5">
    <source>
        <dbReference type="ARBA" id="ARBA00023141"/>
    </source>
</evidence>
<comment type="function">
    <text evidence="7">Catalyzes the anti-1,4-elimination of the C-3 phosphate and the C-6 proR hydrogen from 5-enolpyruvylshikimate-3-phosphate (EPSP) to yield chorismate, which is the branch point compound that serves as the starting substrate for the three terminal pathways of aromatic amino acid biosynthesis. This reaction introduces a second double bond into the aromatic ring system.</text>
</comment>
<reference evidence="9 10" key="1">
    <citation type="submission" date="2015-11" db="EMBL/GenBank/DDBJ databases">
        <authorList>
            <person name="Lin W."/>
        </authorList>
    </citation>
    <scope>NUCLEOTIDE SEQUENCE [LARGE SCALE GENOMIC DNA]</scope>
    <source>
        <strain evidence="9 10">HCH-1</strain>
    </source>
</reference>
<evidence type="ECO:0000256" key="1">
    <source>
        <dbReference type="ARBA" id="ARBA00005044"/>
    </source>
</evidence>
<sequence length="399" mass="42978">MSGIKIITAGESHGQALVGVVEGLPSNLPLSQEDIDKELKRRQMGYGRGGRMKIESDKAEILSGVRWGKTLGSPISIKITNKDWANWSQGMSVSSEDEGSIEAVTRPRPGHADLTGAAKYGFKDIRNILERASARETTTRVAVGAVCKRFLSEFDIFTGSFVTSIGSVKTSSLPDSPYSLDNGGLIELFKMAEDSPVRAPHDTQIMVSAIDEAIEAGDTLGGTFIVFSTNVPVGLGSHIQWDRKLDGRLAQAIMSIQAVKGVEIGMGFNAAALHGSQVMDEIYYTKPKTPQFGFYRKTNNAGGIEGGMSNGMPIVLSAAMKPIPTLRKKPLKSVDLLTKSPIEAAYERSDTCAVPSCSIIAESMMAIVIADAFLDKFGGDAIDEIKTNYYNYMKYLSGI</sequence>
<evidence type="ECO:0000256" key="3">
    <source>
        <dbReference type="ARBA" id="ARBA00013036"/>
    </source>
</evidence>
<dbReference type="RefSeq" id="WP_236861507.1">
    <property type="nucleotide sequence ID" value="NZ_LNQR01000031.1"/>
</dbReference>
<evidence type="ECO:0000256" key="4">
    <source>
        <dbReference type="ARBA" id="ARBA00022605"/>
    </source>
</evidence>
<comment type="caution">
    <text evidence="9">The sequence shown here is derived from an EMBL/GenBank/DDBJ whole genome shotgun (WGS) entry which is preliminary data.</text>
</comment>
<protein>
    <recommendedName>
        <fullName evidence="3 7">Chorismate synthase</fullName>
        <shortName evidence="7">CS</shortName>
        <ecNumber evidence="3 7">4.2.3.5</ecNumber>
    </recommendedName>
    <alternativeName>
        <fullName evidence="7">5-enolpyruvylshikimate-3-phosphate phospholyase</fullName>
    </alternativeName>
</protein>
<dbReference type="GO" id="GO:0004107">
    <property type="term" value="F:chorismate synthase activity"/>
    <property type="evidence" value="ECO:0007669"/>
    <property type="project" value="UniProtKB-EC"/>
</dbReference>
<dbReference type="Proteomes" id="UP000060487">
    <property type="component" value="Unassembled WGS sequence"/>
</dbReference>
<gene>
    <name evidence="7" type="primary">aroC</name>
    <name evidence="9" type="ORF">ASN18_0864</name>
</gene>
<comment type="subunit">
    <text evidence="7">Homotetramer.</text>
</comment>
<dbReference type="EMBL" id="LNQR01000031">
    <property type="protein sequence ID" value="KWT91583.1"/>
    <property type="molecule type" value="Genomic_DNA"/>
</dbReference>
<dbReference type="PANTHER" id="PTHR21085:SF0">
    <property type="entry name" value="CHORISMATE SYNTHASE"/>
    <property type="match status" value="1"/>
</dbReference>
<keyword evidence="10" id="KW-1185">Reference proteome</keyword>
<dbReference type="PANTHER" id="PTHR21085">
    <property type="entry name" value="CHORISMATE SYNTHASE"/>
    <property type="match status" value="1"/>
</dbReference>
<dbReference type="NCBIfam" id="NF003793">
    <property type="entry name" value="PRK05382.1"/>
    <property type="match status" value="1"/>
</dbReference>
<keyword evidence="7" id="KW-0288">FMN</keyword>
<feature type="binding site" evidence="7">
    <location>
        <position position="348"/>
    </location>
    <ligand>
        <name>FMN</name>
        <dbReference type="ChEBI" id="CHEBI:58210"/>
    </ligand>
</feature>
<dbReference type="NCBIfam" id="TIGR00033">
    <property type="entry name" value="aroC"/>
    <property type="match status" value="1"/>
</dbReference>
<keyword evidence="7" id="KW-0274">FAD</keyword>
<dbReference type="SUPFAM" id="SSF103263">
    <property type="entry name" value="Chorismate synthase, AroC"/>
    <property type="match status" value="1"/>
</dbReference>
<dbReference type="PROSITE" id="PS00787">
    <property type="entry name" value="CHORISMATE_SYNTHASE_1"/>
    <property type="match status" value="1"/>
</dbReference>
<organism evidence="9 10">
    <name type="scientific">Candidatus Magnetominusculus xianensis</name>
    <dbReference type="NCBI Taxonomy" id="1748249"/>
    <lineage>
        <taxon>Bacteria</taxon>
        <taxon>Pseudomonadati</taxon>
        <taxon>Nitrospirota</taxon>
        <taxon>Nitrospiria</taxon>
        <taxon>Nitrospirales</taxon>
        <taxon>Nitrospiraceae</taxon>
        <taxon>Candidatus Magnetominusculus</taxon>
    </lineage>
</organism>
<keyword evidence="4 7" id="KW-0028">Amino-acid biosynthesis</keyword>
<dbReference type="CDD" id="cd07304">
    <property type="entry name" value="Chorismate_synthase"/>
    <property type="match status" value="1"/>
</dbReference>
<evidence type="ECO:0000256" key="8">
    <source>
        <dbReference type="RuleBase" id="RU000605"/>
    </source>
</evidence>
<feature type="binding site" evidence="7">
    <location>
        <position position="42"/>
    </location>
    <ligand>
        <name>NADP(+)</name>
        <dbReference type="ChEBI" id="CHEBI:58349"/>
    </ligand>
</feature>
<dbReference type="Pfam" id="PF01264">
    <property type="entry name" value="Chorismate_synt"/>
    <property type="match status" value="1"/>
</dbReference>
<dbReference type="PROSITE" id="PS00788">
    <property type="entry name" value="CHORISMATE_SYNTHASE_2"/>
    <property type="match status" value="1"/>
</dbReference>
<feature type="binding site" evidence="7">
    <location>
        <begin position="321"/>
        <end position="325"/>
    </location>
    <ligand>
        <name>FMN</name>
        <dbReference type="ChEBI" id="CHEBI:58210"/>
    </ligand>
</feature>
<dbReference type="InterPro" id="IPR035904">
    <property type="entry name" value="Chorismate_synth_AroC_sf"/>
</dbReference>
<evidence type="ECO:0000313" key="9">
    <source>
        <dbReference type="EMBL" id="KWT91583.1"/>
    </source>
</evidence>
<accession>A0ABR5SHK3</accession>
<keyword evidence="7" id="KW-0521">NADP</keyword>
<dbReference type="Gene3D" id="3.60.150.10">
    <property type="entry name" value="Chorismate synthase AroC"/>
    <property type="match status" value="1"/>
</dbReference>